<dbReference type="InterPro" id="IPR029068">
    <property type="entry name" value="Glyas_Bleomycin-R_OHBP_Dase"/>
</dbReference>
<dbReference type="Gene3D" id="3.30.720.120">
    <property type="match status" value="1"/>
</dbReference>
<dbReference type="Pfam" id="PF00903">
    <property type="entry name" value="Glyoxalase"/>
    <property type="match status" value="1"/>
</dbReference>
<sequence length="151" mass="16447">MPKKVRPVPKGFTTVTPHLAVKDAHAALAFYKKAFGAKVLGKMLAPDGKVMHSDVQIGDAHVFVSDPMMNSVPSSSTLHLYVENADKAWKKAVGAGAQVVMPLENVFWGDRYGVLSDPFGQQWAICSQVEDVAPAEMKKRIKAMFSQPPPK</sequence>
<gene>
    <name evidence="2" type="ORF">SYV04_42550</name>
</gene>
<evidence type="ECO:0000313" key="2">
    <source>
        <dbReference type="EMBL" id="MDY7233145.1"/>
    </source>
</evidence>
<dbReference type="InterPro" id="IPR037523">
    <property type="entry name" value="VOC_core"/>
</dbReference>
<dbReference type="EMBL" id="JAXIVS010000028">
    <property type="protein sequence ID" value="MDY7233145.1"/>
    <property type="molecule type" value="Genomic_DNA"/>
</dbReference>
<dbReference type="CDD" id="cd07246">
    <property type="entry name" value="VOC_like"/>
    <property type="match status" value="1"/>
</dbReference>
<name>A0ABU5HIQ6_9BACT</name>
<accession>A0ABU5HIQ6</accession>
<organism evidence="2 3">
    <name type="scientific">Hyalangium rubrum</name>
    <dbReference type="NCBI Taxonomy" id="3103134"/>
    <lineage>
        <taxon>Bacteria</taxon>
        <taxon>Pseudomonadati</taxon>
        <taxon>Myxococcota</taxon>
        <taxon>Myxococcia</taxon>
        <taxon>Myxococcales</taxon>
        <taxon>Cystobacterineae</taxon>
        <taxon>Archangiaceae</taxon>
        <taxon>Hyalangium</taxon>
    </lineage>
</organism>
<protein>
    <submittedName>
        <fullName evidence="2">VOC family protein</fullName>
    </submittedName>
</protein>
<dbReference type="PANTHER" id="PTHR34109:SF1">
    <property type="entry name" value="VOC DOMAIN-CONTAINING PROTEIN"/>
    <property type="match status" value="1"/>
</dbReference>
<dbReference type="PROSITE" id="PS51819">
    <property type="entry name" value="VOC"/>
    <property type="match status" value="1"/>
</dbReference>
<evidence type="ECO:0000259" key="1">
    <source>
        <dbReference type="PROSITE" id="PS51819"/>
    </source>
</evidence>
<dbReference type="PANTHER" id="PTHR34109">
    <property type="entry name" value="BNAUNNG04460D PROTEIN-RELATED"/>
    <property type="match status" value="1"/>
</dbReference>
<dbReference type="SUPFAM" id="SSF54593">
    <property type="entry name" value="Glyoxalase/Bleomycin resistance protein/Dihydroxybiphenyl dioxygenase"/>
    <property type="match status" value="1"/>
</dbReference>
<comment type="caution">
    <text evidence="2">The sequence shown here is derived from an EMBL/GenBank/DDBJ whole genome shotgun (WGS) entry which is preliminary data.</text>
</comment>
<dbReference type="Proteomes" id="UP001291309">
    <property type="component" value="Unassembled WGS sequence"/>
</dbReference>
<reference evidence="2 3" key="1">
    <citation type="submission" date="2023-12" db="EMBL/GenBank/DDBJ databases">
        <title>the genome sequence of Hyalangium sp. s54d21.</title>
        <authorList>
            <person name="Zhang X."/>
        </authorList>
    </citation>
    <scope>NUCLEOTIDE SEQUENCE [LARGE SCALE GENOMIC DNA]</scope>
    <source>
        <strain evidence="3">s54d21</strain>
    </source>
</reference>
<dbReference type="InterPro" id="IPR004360">
    <property type="entry name" value="Glyas_Fos-R_dOase_dom"/>
</dbReference>
<keyword evidence="3" id="KW-1185">Reference proteome</keyword>
<dbReference type="Gene3D" id="3.30.720.110">
    <property type="match status" value="1"/>
</dbReference>
<feature type="domain" description="VOC" evidence="1">
    <location>
        <begin position="11"/>
        <end position="128"/>
    </location>
</feature>
<proteinExistence type="predicted"/>
<dbReference type="RefSeq" id="WP_321551856.1">
    <property type="nucleotide sequence ID" value="NZ_JAXIVS010000028.1"/>
</dbReference>
<evidence type="ECO:0000313" key="3">
    <source>
        <dbReference type="Proteomes" id="UP001291309"/>
    </source>
</evidence>